<dbReference type="InterPro" id="IPR021869">
    <property type="entry name" value="RNase_Zc3h12_NYN"/>
</dbReference>
<dbReference type="Pfam" id="PF11977">
    <property type="entry name" value="RNase_Zc3h12a"/>
    <property type="match status" value="1"/>
</dbReference>
<dbReference type="OrthoDB" id="5196680at2"/>
<feature type="domain" description="RNase NYN" evidence="2">
    <location>
        <begin position="48"/>
        <end position="152"/>
    </location>
</feature>
<sequence length="181" mass="20897">MFEKIYAQEWFQLFIQYGLEYWQVLFAFLLAALLFAGTLNLFRRREPLVVFDGSNILYWNNEVPDLRTVRSAVDVARAKGYAPIVWFDANVGYLVSDGYLGPVRLARALGLPAQQVMVSPSGTPADPLILRMAQRRKALIVTNDRYRDWQEDFPILRKGSLLVRGYWARGRVQLKDLPTLR</sequence>
<feature type="transmembrane region" description="Helical" evidence="1">
    <location>
        <begin position="21"/>
        <end position="42"/>
    </location>
</feature>
<dbReference type="AlphaFoldDB" id="A0A291GCF0"/>
<dbReference type="EMBL" id="CP022196">
    <property type="protein sequence ID" value="ATG47676.1"/>
    <property type="molecule type" value="Genomic_DNA"/>
</dbReference>
<evidence type="ECO:0000259" key="2">
    <source>
        <dbReference type="Pfam" id="PF11977"/>
    </source>
</evidence>
<evidence type="ECO:0000256" key="1">
    <source>
        <dbReference type="SAM" id="Phobius"/>
    </source>
</evidence>
<dbReference type="RefSeq" id="WP_066706633.1">
    <property type="nucleotide sequence ID" value="NZ_CP022196.1"/>
</dbReference>
<keyword evidence="4" id="KW-1185">Reference proteome</keyword>
<gene>
    <name evidence="3" type="ORF">CEW89_08895</name>
</gene>
<name>A0A291GCF0_9RHOB</name>
<keyword evidence="1" id="KW-0472">Membrane</keyword>
<evidence type="ECO:0000313" key="3">
    <source>
        <dbReference type="EMBL" id="ATG47676.1"/>
    </source>
</evidence>
<dbReference type="Proteomes" id="UP000217935">
    <property type="component" value="Chromosome"/>
</dbReference>
<dbReference type="KEGG" id="ceh:CEW89_08895"/>
<organism evidence="3 4">
    <name type="scientific">Celeribacter ethanolicus</name>
    <dbReference type="NCBI Taxonomy" id="1758178"/>
    <lineage>
        <taxon>Bacteria</taxon>
        <taxon>Pseudomonadati</taxon>
        <taxon>Pseudomonadota</taxon>
        <taxon>Alphaproteobacteria</taxon>
        <taxon>Rhodobacterales</taxon>
        <taxon>Roseobacteraceae</taxon>
        <taxon>Celeribacter</taxon>
    </lineage>
</organism>
<reference evidence="3 4" key="1">
    <citation type="submission" date="2017-06" db="EMBL/GenBank/DDBJ databases">
        <title>Celeribacter sp. TSPH2 complete genome sequence.</title>
        <authorList>
            <person name="Woo J.-H."/>
            <person name="Kim H.-S."/>
        </authorList>
    </citation>
    <scope>NUCLEOTIDE SEQUENCE [LARGE SCALE GENOMIC DNA]</scope>
    <source>
        <strain evidence="3 4">TSPH2</strain>
    </source>
</reference>
<evidence type="ECO:0000313" key="4">
    <source>
        <dbReference type="Proteomes" id="UP000217935"/>
    </source>
</evidence>
<dbReference type="Gene3D" id="3.40.50.11980">
    <property type="match status" value="1"/>
</dbReference>
<keyword evidence="1" id="KW-1133">Transmembrane helix</keyword>
<dbReference type="STRING" id="1758178.GCA_001550095_01296"/>
<accession>A0A291GCF0</accession>
<keyword evidence="1" id="KW-0812">Transmembrane</keyword>
<protein>
    <recommendedName>
        <fullName evidence="2">RNase NYN domain-containing protein</fullName>
    </recommendedName>
</protein>
<proteinExistence type="predicted"/>